<sequence>MRRLAEVGNAWPRAPHPAQARVSRVLVVRDEAGVGKSALLEEAAELAVRDGHLVIRITGVEVELEYSGLHQLLYQLLPLSDGSRPVLDAVTGRRADAPPSSMTLGVAVLDLLSDIAARPCVTP</sequence>
<dbReference type="KEGG" id="noa:BKM31_03050"/>
<accession>A0A1U9ZRN9</accession>
<gene>
    <name evidence="1" type="ORF">BKM31_03050</name>
</gene>
<dbReference type="EMBL" id="CP017717">
    <property type="protein sequence ID" value="AQZ60620.1"/>
    <property type="molecule type" value="Genomic_DNA"/>
</dbReference>
<keyword evidence="2" id="KW-1185">Reference proteome</keyword>
<proteinExistence type="predicted"/>
<dbReference type="RefSeq" id="WP_080036679.1">
    <property type="nucleotide sequence ID" value="NZ_CP017717.1"/>
</dbReference>
<reference evidence="2" key="1">
    <citation type="journal article" date="2017" name="Med. Chem. Commun.">
        <title>Nonomuraea sp. ATCC 55076 harbours the largest actinomycete chromosome to date and the kistamicin biosynthetic gene cluster.</title>
        <authorList>
            <person name="Nazari B."/>
            <person name="Forneris C.C."/>
            <person name="Gibson M.I."/>
            <person name="Moon K."/>
            <person name="Schramma K.R."/>
            <person name="Seyedsayamdost M.R."/>
        </authorList>
    </citation>
    <scope>NUCLEOTIDE SEQUENCE [LARGE SCALE GENOMIC DNA]</scope>
    <source>
        <strain evidence="2">ATCC 55076</strain>
    </source>
</reference>
<dbReference type="AlphaFoldDB" id="A0A1U9ZRN9"/>
<dbReference type="Proteomes" id="UP000190797">
    <property type="component" value="Chromosome"/>
</dbReference>
<evidence type="ECO:0000313" key="1">
    <source>
        <dbReference type="EMBL" id="AQZ60620.1"/>
    </source>
</evidence>
<name>A0A1U9ZRN9_9ACTN</name>
<evidence type="ECO:0000313" key="2">
    <source>
        <dbReference type="Proteomes" id="UP000190797"/>
    </source>
</evidence>
<dbReference type="STRING" id="1909395.BKM31_03050"/>
<evidence type="ECO:0008006" key="3">
    <source>
        <dbReference type="Google" id="ProtNLM"/>
    </source>
</evidence>
<organism evidence="1 2">
    <name type="scientific">[Actinomadura] parvosata subsp. kistnae</name>
    <dbReference type="NCBI Taxonomy" id="1909395"/>
    <lineage>
        <taxon>Bacteria</taxon>
        <taxon>Bacillati</taxon>
        <taxon>Actinomycetota</taxon>
        <taxon>Actinomycetes</taxon>
        <taxon>Streptosporangiales</taxon>
        <taxon>Streptosporangiaceae</taxon>
        <taxon>Nonomuraea</taxon>
    </lineage>
</organism>
<protein>
    <recommendedName>
        <fullName evidence="3">Orc1-like AAA ATPase domain-containing protein</fullName>
    </recommendedName>
</protein>